<proteinExistence type="predicted"/>
<dbReference type="EMBL" id="JACDUT010000007">
    <property type="protein sequence ID" value="MBA2875572.1"/>
    <property type="molecule type" value="Genomic_DNA"/>
</dbReference>
<keyword evidence="2" id="KW-1185">Reference proteome</keyword>
<dbReference type="AlphaFoldDB" id="A0A7V9Z7N9"/>
<dbReference type="Proteomes" id="UP000523087">
    <property type="component" value="Unassembled WGS sequence"/>
</dbReference>
<sequence length="29" mass="3421">MADFVIYFGLQIKTDPVIQKTAWRIIHTD</sequence>
<evidence type="ECO:0000313" key="1">
    <source>
        <dbReference type="EMBL" id="MBA2875572.1"/>
    </source>
</evidence>
<organism evidence="1 2">
    <name type="scientific">Thermaerobacillus caldiproteolyticus</name>
    <dbReference type="NCBI Taxonomy" id="247480"/>
    <lineage>
        <taxon>Bacteria</taxon>
        <taxon>Bacillati</taxon>
        <taxon>Bacillota</taxon>
        <taxon>Bacilli</taxon>
        <taxon>Bacillales</taxon>
        <taxon>Anoxybacillaceae</taxon>
        <taxon>Thermaerobacillus</taxon>
    </lineage>
</organism>
<name>A0A7V9Z7N9_9BACL</name>
<comment type="caution">
    <text evidence="1">The sequence shown here is derived from an EMBL/GenBank/DDBJ whole genome shotgun (WGS) entry which is preliminary data.</text>
</comment>
<evidence type="ECO:0000313" key="2">
    <source>
        <dbReference type="Proteomes" id="UP000523087"/>
    </source>
</evidence>
<protein>
    <submittedName>
        <fullName evidence="1">Uncharacterized protein</fullName>
    </submittedName>
</protein>
<gene>
    <name evidence="1" type="ORF">HNR31_002362</name>
</gene>
<reference evidence="1 2" key="1">
    <citation type="submission" date="2020-07" db="EMBL/GenBank/DDBJ databases">
        <title>Genomic Encyclopedia of Type Strains, Phase IV (KMG-IV): sequencing the most valuable type-strain genomes for metagenomic binning, comparative biology and taxonomic classification.</title>
        <authorList>
            <person name="Goeker M."/>
        </authorList>
    </citation>
    <scope>NUCLEOTIDE SEQUENCE [LARGE SCALE GENOMIC DNA]</scope>
    <source>
        <strain evidence="1 2">DSM 15730</strain>
    </source>
</reference>
<accession>A0A7V9Z7N9</accession>